<dbReference type="GeneID" id="57365595"/>
<accession>A0AAW8YJF2</accession>
<dbReference type="InterPro" id="IPR035396">
    <property type="entry name" value="Bac_rhamnosid6H"/>
</dbReference>
<gene>
    <name evidence="3" type="ORF">R0G89_09110</name>
</gene>
<dbReference type="Proteomes" id="UP001280897">
    <property type="component" value="Unassembled WGS sequence"/>
</dbReference>
<dbReference type="RefSeq" id="WP_056985204.1">
    <property type="nucleotide sequence ID" value="NZ_CP023654.1"/>
</dbReference>
<dbReference type="Pfam" id="PF17389">
    <property type="entry name" value="Bac_rhamnosid6H"/>
    <property type="match status" value="1"/>
</dbReference>
<dbReference type="InterPro" id="IPR012341">
    <property type="entry name" value="6hp_glycosidase-like_sf"/>
</dbReference>
<feature type="domain" description="Glycosyl hydrolase family 78 alpha-rhamnosidase N-terminal" evidence="2">
    <location>
        <begin position="37"/>
        <end position="174"/>
    </location>
</feature>
<reference evidence="3" key="2">
    <citation type="submission" date="2023-10" db="EMBL/GenBank/DDBJ databases">
        <authorList>
            <person name="Khurajog B."/>
        </authorList>
    </citation>
    <scope>NUCLEOTIDE SEQUENCE</scope>
    <source>
        <strain evidence="3">BF9</strain>
    </source>
</reference>
<evidence type="ECO:0000313" key="4">
    <source>
        <dbReference type="Proteomes" id="UP001280897"/>
    </source>
</evidence>
<keyword evidence="3" id="KW-0378">Hydrolase</keyword>
<dbReference type="PANTHER" id="PTHR34987">
    <property type="entry name" value="C, PUTATIVE (AFU_ORTHOLOGUE AFUA_3G02880)-RELATED"/>
    <property type="match status" value="1"/>
</dbReference>
<organism evidence="3 4">
    <name type="scientific">Pediococcus acidilactici</name>
    <dbReference type="NCBI Taxonomy" id="1254"/>
    <lineage>
        <taxon>Bacteria</taxon>
        <taxon>Bacillati</taxon>
        <taxon>Bacillota</taxon>
        <taxon>Bacilli</taxon>
        <taxon>Lactobacillales</taxon>
        <taxon>Lactobacillaceae</taxon>
        <taxon>Pediococcus</taxon>
        <taxon>Pediococcus acidilactici group</taxon>
    </lineage>
</organism>
<dbReference type="Gene3D" id="1.50.10.10">
    <property type="match status" value="1"/>
</dbReference>
<evidence type="ECO:0000259" key="1">
    <source>
        <dbReference type="Pfam" id="PF17389"/>
    </source>
</evidence>
<dbReference type="GO" id="GO:0005975">
    <property type="term" value="P:carbohydrate metabolic process"/>
    <property type="evidence" value="ECO:0007669"/>
    <property type="project" value="InterPro"/>
</dbReference>
<dbReference type="PANTHER" id="PTHR34987:SF2">
    <property type="entry name" value="B, PUTATIVE (AFU_ORTHOLOGUE AFUA_7G05040)-RELATED"/>
    <property type="match status" value="1"/>
</dbReference>
<dbReference type="SUPFAM" id="SSF48208">
    <property type="entry name" value="Six-hairpin glycosidases"/>
    <property type="match status" value="1"/>
</dbReference>
<name>A0AAW8YJF2_PEDAC</name>
<sequence>MAFTFQINDDVEFNHDKQLLKKADDNIPELTKRVVTPVQVVETVIDKNLLDNVGTKKAADTTQLSQMKFGRDDRLILDFGNHYVGHFTIRIKSVGSPMDAPLTLKLKFAELPTELNQDSQDYQGWLSRSWMQEETVHLDELPANLCLPRRYSFRYVEIKVVDTSPKWQVSFFEPALIAESAAQGAPIPFYTDDKLLQKIDQVGLKTLADCMQDVFEDGPKRDRRLWIGDLRLQALADYQTYDNQTLIKRCLYLFGALAAKDGRIPANVFVKPTYTPDDTFLLDYSLFFVSILDDYFQHTDDYTVLEDLYPVAKKQIDYVMKNMVQSNGKIVFDEDYPVFVDWSNEFNKDTAGVAIIIYALKQFIHLSRLQKLDTIDYYQKELAQITNYAKQNLYNEERGLFISGPDHEINIASQVWMVLAQVMTPEENHQLMSNAVKKLFPIKGIATPYMYHHVTQALFEAGLLDAGIQLLKDYWGKMIELGADTFWEAFDPNDPSYSPYGSAMVNSYCHAWSCTPVYLMRKYLS</sequence>
<feature type="domain" description="Alpha-L-rhamnosidase six-hairpin glycosidase" evidence="1">
    <location>
        <begin position="189"/>
        <end position="523"/>
    </location>
</feature>
<dbReference type="InterPro" id="IPR049164">
    <property type="entry name" value="Glyco_hydro_78_N"/>
</dbReference>
<evidence type="ECO:0000259" key="2">
    <source>
        <dbReference type="Pfam" id="PF21104"/>
    </source>
</evidence>
<dbReference type="GO" id="GO:0016787">
    <property type="term" value="F:hydrolase activity"/>
    <property type="evidence" value="ECO:0007669"/>
    <property type="project" value="UniProtKB-KW"/>
</dbReference>
<proteinExistence type="predicted"/>
<comment type="caution">
    <text evidence="3">The sequence shown here is derived from an EMBL/GenBank/DDBJ whole genome shotgun (WGS) entry which is preliminary data.</text>
</comment>
<dbReference type="AlphaFoldDB" id="A0AAW8YJF2"/>
<reference evidence="3" key="1">
    <citation type="journal article" date="2023" name="PeerJ">
        <title>Selection and evaluation of lactic acid bacteria from chicken feces in Thailand as potential probiotics.</title>
        <authorList>
            <person name="Khurajog B."/>
            <person name="Disastra Y."/>
            <person name="Lawwyne L.D."/>
            <person name="Sirichokchatchawan W."/>
            <person name="Niyomtham W."/>
            <person name="Yindee J."/>
            <person name="Hampson D.J."/>
            <person name="Prapasarakul N."/>
        </authorList>
    </citation>
    <scope>NUCLEOTIDE SEQUENCE</scope>
    <source>
        <strain evidence="3">BF9</strain>
    </source>
</reference>
<evidence type="ECO:0000313" key="3">
    <source>
        <dbReference type="EMBL" id="MDV2621888.1"/>
    </source>
</evidence>
<protein>
    <submittedName>
        <fullName evidence="3">Family 78 glycoside hydrolase catalytic domain</fullName>
    </submittedName>
</protein>
<dbReference type="Pfam" id="PF21104">
    <property type="entry name" value="Glyco_hydro_78_N"/>
    <property type="match status" value="1"/>
</dbReference>
<dbReference type="InterPro" id="IPR008928">
    <property type="entry name" value="6-hairpin_glycosidase_sf"/>
</dbReference>
<dbReference type="EMBL" id="JAWJAV010000006">
    <property type="protein sequence ID" value="MDV2621888.1"/>
    <property type="molecule type" value="Genomic_DNA"/>
</dbReference>